<evidence type="ECO:0000313" key="2">
    <source>
        <dbReference type="Proteomes" id="UP000012117"/>
    </source>
</evidence>
<dbReference type="AlphaFoldDB" id="M7A2U1"/>
<gene>
    <name evidence="1" type="ORF">LEP1GSC124_0043</name>
</gene>
<accession>M7A2U1</accession>
<dbReference type="Proteomes" id="UP000012117">
    <property type="component" value="Unassembled WGS sequence"/>
</dbReference>
<dbReference type="SUPFAM" id="SSF55781">
    <property type="entry name" value="GAF domain-like"/>
    <property type="match status" value="1"/>
</dbReference>
<dbReference type="Gene3D" id="3.30.450.40">
    <property type="match status" value="1"/>
</dbReference>
<protein>
    <submittedName>
        <fullName evidence="1">GAF domain protein</fullName>
    </submittedName>
</protein>
<name>M7A2U1_LEPIR</name>
<sequence>MIGVISLDSSRKGAFNEEHLEIISTLANQAAQIFKNLQIFRQLEQKIKFNKC</sequence>
<proteinExistence type="predicted"/>
<comment type="caution">
    <text evidence="1">The sequence shown here is derived from an EMBL/GenBank/DDBJ whole genome shotgun (WGS) entry which is preliminary data.</text>
</comment>
<dbReference type="EMBL" id="AKWN02000471">
    <property type="protein sequence ID" value="EMP05034.1"/>
    <property type="molecule type" value="Genomic_DNA"/>
</dbReference>
<organism evidence="1 2">
    <name type="scientific">Leptospira interrogans serovar Pyrogenes str. 200701872</name>
    <dbReference type="NCBI Taxonomy" id="1193029"/>
    <lineage>
        <taxon>Bacteria</taxon>
        <taxon>Pseudomonadati</taxon>
        <taxon>Spirochaetota</taxon>
        <taxon>Spirochaetia</taxon>
        <taxon>Leptospirales</taxon>
        <taxon>Leptospiraceae</taxon>
        <taxon>Leptospira</taxon>
    </lineage>
</organism>
<dbReference type="InterPro" id="IPR029016">
    <property type="entry name" value="GAF-like_dom_sf"/>
</dbReference>
<dbReference type="BioCyc" id="LINT1193029:G11R4-4601-MONOMER"/>
<reference evidence="1 2" key="1">
    <citation type="submission" date="2013-01" db="EMBL/GenBank/DDBJ databases">
        <authorList>
            <person name="Harkins D.M."/>
            <person name="Durkin A.S."/>
            <person name="Brinkac L.M."/>
            <person name="Haft D.H."/>
            <person name="Selengut J.D."/>
            <person name="Sanka R."/>
            <person name="DePew J."/>
            <person name="Purushe J."/>
            <person name="Picardeau M."/>
            <person name="Werts C."/>
            <person name="Goarant C."/>
            <person name="Vinetz J.M."/>
            <person name="Sutton G.G."/>
            <person name="Nierman W.C."/>
            <person name="Fouts D.E."/>
        </authorList>
    </citation>
    <scope>NUCLEOTIDE SEQUENCE [LARGE SCALE GENOMIC DNA]</scope>
    <source>
        <strain evidence="1 2">200701872</strain>
    </source>
</reference>
<evidence type="ECO:0000313" key="1">
    <source>
        <dbReference type="EMBL" id="EMP05034.1"/>
    </source>
</evidence>